<evidence type="ECO:0000256" key="5">
    <source>
        <dbReference type="SAM" id="Phobius"/>
    </source>
</evidence>
<feature type="domain" description="ABC-2 type transporter transmembrane" evidence="6">
    <location>
        <begin position="16"/>
        <end position="222"/>
    </location>
</feature>
<reference evidence="7 8" key="1">
    <citation type="submission" date="2020-02" db="EMBL/GenBank/DDBJ databases">
        <title>Whole-genome analyses of novel actinobacteria.</title>
        <authorList>
            <person name="Sahin N."/>
            <person name="Tatar D."/>
        </authorList>
    </citation>
    <scope>NUCLEOTIDE SEQUENCE [LARGE SCALE GENOMIC DNA]</scope>
    <source>
        <strain evidence="7 8">SB3404</strain>
    </source>
</reference>
<sequence length="261" mass="27482">MSAVAEERGASMRRMRALGRAEMTLLARSRAALFVALALPVALTVSLQRMVPTDRVEDAGLSVGTAVLPGSVGLVLLFAVYTNLMGVYVARREELVLKRLRTGQAREPEILGAAALPAAAVGLAQAVVLMAGGAVALDVGAPERPDLLVAGLVLGVALMAVLAAVTAMVTRTTELAQLTGMPLMLVSLVGSGMFIPLEIAPDQVAAVCRALPLTPVMDLLRGGWTGRLGVAETLRALVTALSWIALGVFAVRRWFRWEPRR</sequence>
<comment type="caution">
    <text evidence="7">The sequence shown here is derived from an EMBL/GenBank/DDBJ whole genome shotgun (WGS) entry which is preliminary data.</text>
</comment>
<feature type="transmembrane region" description="Helical" evidence="5">
    <location>
        <begin position="68"/>
        <end position="90"/>
    </location>
</feature>
<keyword evidence="2 5" id="KW-0812">Transmembrane</keyword>
<dbReference type="PANTHER" id="PTHR43027:SF2">
    <property type="entry name" value="TRANSPORT PERMEASE PROTEIN"/>
    <property type="match status" value="1"/>
</dbReference>
<dbReference type="GO" id="GO:0016020">
    <property type="term" value="C:membrane"/>
    <property type="evidence" value="ECO:0007669"/>
    <property type="project" value="UniProtKB-SubCell"/>
</dbReference>
<organism evidence="7 8">
    <name type="scientific">Streptomyces boncukensis</name>
    <dbReference type="NCBI Taxonomy" id="2711219"/>
    <lineage>
        <taxon>Bacteria</taxon>
        <taxon>Bacillati</taxon>
        <taxon>Actinomycetota</taxon>
        <taxon>Actinomycetes</taxon>
        <taxon>Kitasatosporales</taxon>
        <taxon>Streptomycetaceae</taxon>
        <taxon>Streptomyces</taxon>
    </lineage>
</organism>
<dbReference type="GO" id="GO:0140359">
    <property type="term" value="F:ABC-type transporter activity"/>
    <property type="evidence" value="ECO:0007669"/>
    <property type="project" value="InterPro"/>
</dbReference>
<dbReference type="PANTHER" id="PTHR43027">
    <property type="entry name" value="DOXORUBICIN RESISTANCE ABC TRANSPORTER PERMEASE PROTEIN DRRC-RELATED"/>
    <property type="match status" value="1"/>
</dbReference>
<dbReference type="InterPro" id="IPR052902">
    <property type="entry name" value="ABC-2_transporter"/>
</dbReference>
<dbReference type="AlphaFoldDB" id="A0A6G4WY12"/>
<name>A0A6G4WY12_9ACTN</name>
<evidence type="ECO:0000256" key="4">
    <source>
        <dbReference type="ARBA" id="ARBA00023136"/>
    </source>
</evidence>
<keyword evidence="3 5" id="KW-1133">Transmembrane helix</keyword>
<feature type="transmembrane region" description="Helical" evidence="5">
    <location>
        <begin position="175"/>
        <end position="195"/>
    </location>
</feature>
<dbReference type="RefSeq" id="WP_165299847.1">
    <property type="nucleotide sequence ID" value="NZ_JAAKZZ010000173.1"/>
</dbReference>
<accession>A0A6G4WY12</accession>
<evidence type="ECO:0000256" key="2">
    <source>
        <dbReference type="ARBA" id="ARBA00022692"/>
    </source>
</evidence>
<keyword evidence="4 5" id="KW-0472">Membrane</keyword>
<keyword evidence="8" id="KW-1185">Reference proteome</keyword>
<evidence type="ECO:0000313" key="7">
    <source>
        <dbReference type="EMBL" id="NGO70176.1"/>
    </source>
</evidence>
<feature type="transmembrane region" description="Helical" evidence="5">
    <location>
        <begin position="110"/>
        <end position="135"/>
    </location>
</feature>
<dbReference type="InterPro" id="IPR013525">
    <property type="entry name" value="ABC2_TM"/>
</dbReference>
<dbReference type="Pfam" id="PF01061">
    <property type="entry name" value="ABC2_membrane"/>
    <property type="match status" value="1"/>
</dbReference>
<gene>
    <name evidence="7" type="ORF">G5C65_17820</name>
</gene>
<comment type="subcellular location">
    <subcellularLocation>
        <location evidence="1">Membrane</location>
        <topology evidence="1">Multi-pass membrane protein</topology>
    </subcellularLocation>
</comment>
<evidence type="ECO:0000313" key="8">
    <source>
        <dbReference type="Proteomes" id="UP000477722"/>
    </source>
</evidence>
<evidence type="ECO:0000256" key="1">
    <source>
        <dbReference type="ARBA" id="ARBA00004141"/>
    </source>
</evidence>
<proteinExistence type="predicted"/>
<evidence type="ECO:0000259" key="6">
    <source>
        <dbReference type="Pfam" id="PF01061"/>
    </source>
</evidence>
<dbReference type="Proteomes" id="UP000477722">
    <property type="component" value="Unassembled WGS sequence"/>
</dbReference>
<dbReference type="EMBL" id="JAAKZZ010000173">
    <property type="protein sequence ID" value="NGO70176.1"/>
    <property type="molecule type" value="Genomic_DNA"/>
</dbReference>
<evidence type="ECO:0000256" key="3">
    <source>
        <dbReference type="ARBA" id="ARBA00022989"/>
    </source>
</evidence>
<feature type="transmembrane region" description="Helical" evidence="5">
    <location>
        <begin position="234"/>
        <end position="255"/>
    </location>
</feature>
<feature type="transmembrane region" description="Helical" evidence="5">
    <location>
        <begin position="147"/>
        <end position="168"/>
    </location>
</feature>
<protein>
    <submittedName>
        <fullName evidence="7">ABC transporter permease</fullName>
    </submittedName>
</protein>